<evidence type="ECO:0000256" key="1">
    <source>
        <dbReference type="SAM" id="SignalP"/>
    </source>
</evidence>
<protein>
    <recommendedName>
        <fullName evidence="4">Fimbrillin-like protein</fullName>
    </recommendedName>
</protein>
<evidence type="ECO:0000313" key="3">
    <source>
        <dbReference type="Proteomes" id="UP000248314"/>
    </source>
</evidence>
<dbReference type="STRING" id="1122991.GCA_000613445_02846"/>
<feature type="signal peptide" evidence="1">
    <location>
        <begin position="1"/>
        <end position="29"/>
    </location>
</feature>
<reference evidence="2 3" key="1">
    <citation type="submission" date="2018-05" db="EMBL/GenBank/DDBJ databases">
        <title>Genomic Encyclopedia of Type Strains, Phase I: the one thousand microbial genomes (KMG-I) project.</title>
        <authorList>
            <person name="Kyrpides N."/>
        </authorList>
    </citation>
    <scope>NUCLEOTIDE SEQUENCE [LARGE SCALE GENOMIC DNA]</scope>
    <source>
        <strain evidence="2 3">DSM 15611</strain>
    </source>
</reference>
<evidence type="ECO:0008006" key="4">
    <source>
        <dbReference type="Google" id="ProtNLM"/>
    </source>
</evidence>
<dbReference type="EMBL" id="QJJX01000006">
    <property type="protein sequence ID" value="PXX23403.1"/>
    <property type="molecule type" value="Genomic_DNA"/>
</dbReference>
<dbReference type="Gene3D" id="2.60.40.2630">
    <property type="match status" value="1"/>
</dbReference>
<accession>A0A318HYM6</accession>
<name>A0A318HYM6_9BACT</name>
<keyword evidence="1" id="KW-0732">Signal</keyword>
<gene>
    <name evidence="2" type="ORF">EJ73_00753</name>
</gene>
<sequence>MNFKFNKISKIILGVVTVMLASCSSELNGDDNNAVSVNGRAKRPLSVSVDGATRSIVSVKTGNKWVAGDRFSAYNLTSNQTFDQLTAIGSGASSRLQGDVNCAPGDKIAILYPYKLSAGHDQSKVEISMDLAVVTEGGNVVEKRQNGKIDQLRYFDYSYGTIDKVKVDAQGHATGTATLNKQYAILQLSFVATTGELKNIKKLTISNVIKEAKFDLKDSTLKEPFMGDIVVTPSVATDTFEVAVFPDANFKPVFKIETSDNKQYIFTAPGGKKIERAKYYPITVRVKEFIPSPPYIEIGGVLWSKYNLQYTPNKQTSGWVGGYHLAANPWDYFYTEKTGPMPQIGDFSGRPLGEDYTGIAFDHFRWGDIKNAHNYSGDMMNFYWTDKDNLQMRSSADGNYGDLAYYASNGTWMMPSLEDFKKLYNNTAMYMGYFIDDAGNYIYGALFDPHASADLKGWIIGNNNRKLRKSEATGLVHNGKANLRKFEKKDFEKALFLPMAGMYTYDASKRLDKPGTQGAYWLANSNPNKAFADKQAMAYMMNVHTSAEVQSGILTSGFLPAKRQMHSIRPIFVPK</sequence>
<evidence type="ECO:0000313" key="2">
    <source>
        <dbReference type="EMBL" id="PXX23403.1"/>
    </source>
</evidence>
<dbReference type="Proteomes" id="UP000248314">
    <property type="component" value="Unassembled WGS sequence"/>
</dbReference>
<dbReference type="AlphaFoldDB" id="A0A318HYM6"/>
<organism evidence="2 3">
    <name type="scientific">Hoylesella shahii DSM 15611 = JCM 12083</name>
    <dbReference type="NCBI Taxonomy" id="1122991"/>
    <lineage>
        <taxon>Bacteria</taxon>
        <taxon>Pseudomonadati</taxon>
        <taxon>Bacteroidota</taxon>
        <taxon>Bacteroidia</taxon>
        <taxon>Bacteroidales</taxon>
        <taxon>Prevotellaceae</taxon>
        <taxon>Hoylesella</taxon>
    </lineage>
</organism>
<feature type="chain" id="PRO_5016244609" description="Fimbrillin-like protein" evidence="1">
    <location>
        <begin position="30"/>
        <end position="575"/>
    </location>
</feature>
<comment type="caution">
    <text evidence="2">The sequence shown here is derived from an EMBL/GenBank/DDBJ whole genome shotgun (WGS) entry which is preliminary data.</text>
</comment>
<dbReference type="OrthoDB" id="1080889at2"/>
<proteinExistence type="predicted"/>
<dbReference type="RefSeq" id="WP_025815392.1">
    <property type="nucleotide sequence ID" value="NZ_BAIZ01000004.1"/>
</dbReference>
<keyword evidence="3" id="KW-1185">Reference proteome</keyword>
<dbReference type="PROSITE" id="PS51257">
    <property type="entry name" value="PROKAR_LIPOPROTEIN"/>
    <property type="match status" value="1"/>
</dbReference>